<accession>A0ABY4MK12</accession>
<evidence type="ECO:0000313" key="3">
    <source>
        <dbReference type="Proteomes" id="UP000830115"/>
    </source>
</evidence>
<dbReference type="PROSITE" id="PS50042">
    <property type="entry name" value="CNMP_BINDING_3"/>
    <property type="match status" value="1"/>
</dbReference>
<evidence type="ECO:0000313" key="2">
    <source>
        <dbReference type="EMBL" id="UQA97672.1"/>
    </source>
</evidence>
<name>A0ABY4MK12_9ACTN</name>
<dbReference type="CDD" id="cd00038">
    <property type="entry name" value="CAP_ED"/>
    <property type="match status" value="1"/>
</dbReference>
<protein>
    <submittedName>
        <fullName evidence="2">Cyclic nucleotide-binding domain-containing protein</fullName>
    </submittedName>
</protein>
<dbReference type="EMBL" id="CP086322">
    <property type="protein sequence ID" value="UQA97672.1"/>
    <property type="molecule type" value="Genomic_DNA"/>
</dbReference>
<dbReference type="InterPro" id="IPR000595">
    <property type="entry name" value="cNMP-bd_dom"/>
</dbReference>
<dbReference type="InterPro" id="IPR018490">
    <property type="entry name" value="cNMP-bd_dom_sf"/>
</dbReference>
<proteinExistence type="predicted"/>
<dbReference type="Gene3D" id="2.60.120.10">
    <property type="entry name" value="Jelly Rolls"/>
    <property type="match status" value="1"/>
</dbReference>
<organism evidence="2 3">
    <name type="scientific">Streptomyces halobius</name>
    <dbReference type="NCBI Taxonomy" id="2879846"/>
    <lineage>
        <taxon>Bacteria</taxon>
        <taxon>Bacillati</taxon>
        <taxon>Actinomycetota</taxon>
        <taxon>Actinomycetes</taxon>
        <taxon>Kitasatosporales</taxon>
        <taxon>Streptomycetaceae</taxon>
        <taxon>Streptomyces</taxon>
    </lineage>
</organism>
<sequence>MLEPGTVVFAQGQVPDGVWIVRSGTLELVSGTGRRRVVVGVLSECGIAGDVPLLLGRPAVCTVRTLTTVQAVFLPAGTPRPTSCVSWSAYPNHFSSACPPRCSGGTGRRAVPPVPGAVHRPGTRLRRPASTAVTLLRGSC</sequence>
<dbReference type="InterPro" id="IPR014710">
    <property type="entry name" value="RmlC-like_jellyroll"/>
</dbReference>
<dbReference type="Pfam" id="PF00027">
    <property type="entry name" value="cNMP_binding"/>
    <property type="match status" value="1"/>
</dbReference>
<gene>
    <name evidence="2" type="ORF">K9S39_08880</name>
</gene>
<dbReference type="Proteomes" id="UP000830115">
    <property type="component" value="Chromosome"/>
</dbReference>
<dbReference type="SUPFAM" id="SSF51206">
    <property type="entry name" value="cAMP-binding domain-like"/>
    <property type="match status" value="1"/>
</dbReference>
<feature type="domain" description="Cyclic nucleotide-binding" evidence="1">
    <location>
        <begin position="1"/>
        <end position="70"/>
    </location>
</feature>
<evidence type="ECO:0000259" key="1">
    <source>
        <dbReference type="PROSITE" id="PS50042"/>
    </source>
</evidence>
<reference evidence="2" key="1">
    <citation type="submission" date="2021-10" db="EMBL/GenBank/DDBJ databases">
        <title>Streptomyces nigrumlapis sp.nov.,an antimicrobial producing actinobacterium isolated from Black Gobi rocks.</title>
        <authorList>
            <person name="Wen Y."/>
            <person name="Zhang W."/>
            <person name="Liu X.G."/>
        </authorList>
    </citation>
    <scope>NUCLEOTIDE SEQUENCE</scope>
    <source>
        <strain evidence="2">ST13-2-2</strain>
    </source>
</reference>
<dbReference type="RefSeq" id="WP_406708130.1">
    <property type="nucleotide sequence ID" value="NZ_CP086322.1"/>
</dbReference>
<keyword evidence="3" id="KW-1185">Reference proteome</keyword>